<comment type="caution">
    <text evidence="1">The sequence shown here is derived from an EMBL/GenBank/DDBJ whole genome shotgun (WGS) entry which is preliminary data.</text>
</comment>
<keyword evidence="2" id="KW-1185">Reference proteome</keyword>
<evidence type="ECO:0000313" key="2">
    <source>
        <dbReference type="Proteomes" id="UP000019140"/>
    </source>
</evidence>
<accession>W4MF50</accession>
<name>W4MF50_9BACT</name>
<gene>
    <name evidence="1" type="ORF">ETSY2_04600</name>
</gene>
<reference evidence="1 2" key="1">
    <citation type="journal article" date="2014" name="Nature">
        <title>An environmental bacterial taxon with a large and distinct metabolic repertoire.</title>
        <authorList>
            <person name="Wilson M.C."/>
            <person name="Mori T."/>
            <person name="Ruckert C."/>
            <person name="Uria A.R."/>
            <person name="Helf M.J."/>
            <person name="Takada K."/>
            <person name="Gernert C."/>
            <person name="Steffens U.A."/>
            <person name="Heycke N."/>
            <person name="Schmitt S."/>
            <person name="Rinke C."/>
            <person name="Helfrich E.J."/>
            <person name="Brachmann A.O."/>
            <person name="Gurgui C."/>
            <person name="Wakimoto T."/>
            <person name="Kracht M."/>
            <person name="Crusemann M."/>
            <person name="Hentschel U."/>
            <person name="Abe I."/>
            <person name="Matsunaga S."/>
            <person name="Kalinowski J."/>
            <person name="Takeyama H."/>
            <person name="Piel J."/>
        </authorList>
    </citation>
    <scope>NUCLEOTIDE SEQUENCE [LARGE SCALE GENOMIC DNA]</scope>
    <source>
        <strain evidence="2">TSY2</strain>
    </source>
</reference>
<sequence length="276" mass="30213">MGLAVKGDKQVMPNAKAYAAPTPGVFYIHDDLSEYVQRKQGEDSLALHLTQQLFTLVHRDPQRVVVLKLEDQMEQLLARGDHPPFALAIGIGHAGERVAQQLHTRTGWFPAIHRVDVTREEDGDGGYHVVSTTPIPLAQQLPALDAASSIAVVDDTVFSGLTMRTVLQALPPEVRTRTHAFCMRGVAASLPGIAAFCPVSIGFAAPGRLLDEVSFINASGMVLRVGIRHPNRPSQAFFERPMWMHAWFPGYAEEVIALCQRLNAIMEPDGQPAPFP</sequence>
<evidence type="ECO:0000313" key="1">
    <source>
        <dbReference type="EMBL" id="ETX08566.1"/>
    </source>
</evidence>
<dbReference type="Proteomes" id="UP000019140">
    <property type="component" value="Unassembled WGS sequence"/>
</dbReference>
<evidence type="ECO:0008006" key="3">
    <source>
        <dbReference type="Google" id="ProtNLM"/>
    </source>
</evidence>
<proteinExistence type="predicted"/>
<dbReference type="HOGENOM" id="CLU_1048402_0_0_7"/>
<organism evidence="1 2">
    <name type="scientific">Candidatus Entotheonella gemina</name>
    <dbReference type="NCBI Taxonomy" id="1429439"/>
    <lineage>
        <taxon>Bacteria</taxon>
        <taxon>Pseudomonadati</taxon>
        <taxon>Nitrospinota/Tectimicrobiota group</taxon>
        <taxon>Candidatus Tectimicrobiota</taxon>
        <taxon>Candidatus Entotheonellia</taxon>
        <taxon>Candidatus Entotheonellales</taxon>
        <taxon>Candidatus Entotheonellaceae</taxon>
        <taxon>Candidatus Entotheonella</taxon>
    </lineage>
</organism>
<dbReference type="EMBL" id="AZHX01000185">
    <property type="protein sequence ID" value="ETX08566.1"/>
    <property type="molecule type" value="Genomic_DNA"/>
</dbReference>
<dbReference type="InterPro" id="IPR029057">
    <property type="entry name" value="PRTase-like"/>
</dbReference>
<protein>
    <recommendedName>
        <fullName evidence="3">Phosphoribosyltransferase domain-containing protein</fullName>
    </recommendedName>
</protein>
<dbReference type="AlphaFoldDB" id="W4MF50"/>
<dbReference type="SUPFAM" id="SSF53271">
    <property type="entry name" value="PRTase-like"/>
    <property type="match status" value="1"/>
</dbReference>